<dbReference type="OrthoDB" id="3378334at2"/>
<evidence type="ECO:0000256" key="1">
    <source>
        <dbReference type="SAM" id="MobiDB-lite"/>
    </source>
</evidence>
<sequence length="67" mass="7559">MDSEPAWTTVLTPSDREACLRELEATAGTDRFDEVQRSWRETAEAISAGLGRKEPEWLEDPTPAERP</sequence>
<evidence type="ECO:0000313" key="3">
    <source>
        <dbReference type="Proteomes" id="UP000462152"/>
    </source>
</evidence>
<dbReference type="EMBL" id="WOGT01000001">
    <property type="protein sequence ID" value="MUN53878.1"/>
    <property type="molecule type" value="Genomic_DNA"/>
</dbReference>
<name>A0A7K1LFI2_9MICC</name>
<dbReference type="AlphaFoldDB" id="A0A7K1LFI2"/>
<comment type="caution">
    <text evidence="2">The sequence shown here is derived from an EMBL/GenBank/DDBJ whole genome shotgun (WGS) entry which is preliminary data.</text>
</comment>
<protein>
    <submittedName>
        <fullName evidence="2">Uncharacterized protein</fullName>
    </submittedName>
</protein>
<dbReference type="RefSeq" id="WP_129313987.1">
    <property type="nucleotide sequence ID" value="NZ_NOIQ01000001.1"/>
</dbReference>
<proteinExistence type="predicted"/>
<evidence type="ECO:0000313" key="2">
    <source>
        <dbReference type="EMBL" id="MUN53878.1"/>
    </source>
</evidence>
<gene>
    <name evidence="2" type="ORF">GMA10_01320</name>
</gene>
<accession>A0A7K1LFI2</accession>
<reference evidence="2 3" key="1">
    <citation type="submission" date="2019-12" db="EMBL/GenBank/DDBJ databases">
        <authorList>
            <person name="Li J."/>
            <person name="Shi Y."/>
            <person name="Xu G."/>
            <person name="Xiao D."/>
            <person name="Ran X."/>
        </authorList>
    </citation>
    <scope>NUCLEOTIDE SEQUENCE [LARGE SCALE GENOMIC DNA]</scope>
    <source>
        <strain evidence="2 3">JCM 15915</strain>
    </source>
</reference>
<dbReference type="Proteomes" id="UP000462152">
    <property type="component" value="Unassembled WGS sequence"/>
</dbReference>
<keyword evidence="3" id="KW-1185">Reference proteome</keyword>
<organism evidence="2 3">
    <name type="scientific">Rothia koreensis</name>
    <dbReference type="NCBI Taxonomy" id="592378"/>
    <lineage>
        <taxon>Bacteria</taxon>
        <taxon>Bacillati</taxon>
        <taxon>Actinomycetota</taxon>
        <taxon>Actinomycetes</taxon>
        <taxon>Micrococcales</taxon>
        <taxon>Micrococcaceae</taxon>
        <taxon>Rothia</taxon>
    </lineage>
</organism>
<feature type="region of interest" description="Disordered" evidence="1">
    <location>
        <begin position="45"/>
        <end position="67"/>
    </location>
</feature>